<protein>
    <submittedName>
        <fullName evidence="1">Uncharacterized protein</fullName>
    </submittedName>
</protein>
<dbReference type="OrthoDB" id="10367295at2759"/>
<organism evidence="1 2">
    <name type="scientific">Trichonephila inaurata madagascariensis</name>
    <dbReference type="NCBI Taxonomy" id="2747483"/>
    <lineage>
        <taxon>Eukaryota</taxon>
        <taxon>Metazoa</taxon>
        <taxon>Ecdysozoa</taxon>
        <taxon>Arthropoda</taxon>
        <taxon>Chelicerata</taxon>
        <taxon>Arachnida</taxon>
        <taxon>Araneae</taxon>
        <taxon>Araneomorphae</taxon>
        <taxon>Entelegynae</taxon>
        <taxon>Araneoidea</taxon>
        <taxon>Nephilidae</taxon>
        <taxon>Trichonephila</taxon>
        <taxon>Trichonephila inaurata</taxon>
    </lineage>
</organism>
<comment type="caution">
    <text evidence="1">The sequence shown here is derived from an EMBL/GenBank/DDBJ whole genome shotgun (WGS) entry which is preliminary data.</text>
</comment>
<dbReference type="AlphaFoldDB" id="A0A8X6YBG2"/>
<dbReference type="Proteomes" id="UP000886998">
    <property type="component" value="Unassembled WGS sequence"/>
</dbReference>
<gene>
    <name evidence="1" type="ORF">TNIN_423891</name>
</gene>
<keyword evidence="2" id="KW-1185">Reference proteome</keyword>
<evidence type="ECO:0000313" key="2">
    <source>
        <dbReference type="Proteomes" id="UP000886998"/>
    </source>
</evidence>
<proteinExistence type="predicted"/>
<name>A0A8X6YBG2_9ARAC</name>
<sequence length="269" mass="31285">MNEIKERKESEESTLLRYFAITRYVLLKSLALHNDSSKLDFLLQELEHDELFDVALAVQNLQYIFCADFDKILKSGDGTSIDPEIEYAQFLLSRCKLFCLEPTYSSFLLVSAFLNHASVGKSIECFRTLYITEFCFLVLYRRLFAKIFNSFEGYQNLQKFCDEFNKNYTVDSTLSDFRNTSIGAHWIHTVQHSVDAIDESFNFSLEDEEVKSFEEEYSSRNHMDGVSEASRGIENILFPFKSETESFCKSCKSKCHNYLAYTSQLSFLK</sequence>
<accession>A0A8X6YBG2</accession>
<evidence type="ECO:0000313" key="1">
    <source>
        <dbReference type="EMBL" id="GFY69730.1"/>
    </source>
</evidence>
<reference evidence="1" key="1">
    <citation type="submission" date="2020-08" db="EMBL/GenBank/DDBJ databases">
        <title>Multicomponent nature underlies the extraordinary mechanical properties of spider dragline silk.</title>
        <authorList>
            <person name="Kono N."/>
            <person name="Nakamura H."/>
            <person name="Mori M."/>
            <person name="Yoshida Y."/>
            <person name="Ohtoshi R."/>
            <person name="Malay A.D."/>
            <person name="Moran D.A.P."/>
            <person name="Tomita M."/>
            <person name="Numata K."/>
            <person name="Arakawa K."/>
        </authorList>
    </citation>
    <scope>NUCLEOTIDE SEQUENCE</scope>
</reference>
<dbReference type="EMBL" id="BMAV01017775">
    <property type="protein sequence ID" value="GFY69730.1"/>
    <property type="molecule type" value="Genomic_DNA"/>
</dbReference>